<evidence type="ECO:0000256" key="6">
    <source>
        <dbReference type="SAM" id="SignalP"/>
    </source>
</evidence>
<dbReference type="Gene3D" id="3.20.20.80">
    <property type="entry name" value="Glycosidases"/>
    <property type="match status" value="1"/>
</dbReference>
<dbReference type="InterPro" id="IPR018087">
    <property type="entry name" value="Glyco_hydro_5_CS"/>
</dbReference>
<evidence type="ECO:0000313" key="8">
    <source>
        <dbReference type="EMBL" id="KAL3423513.1"/>
    </source>
</evidence>
<dbReference type="Proteomes" id="UP001629113">
    <property type="component" value="Unassembled WGS sequence"/>
</dbReference>
<dbReference type="InterPro" id="IPR001547">
    <property type="entry name" value="Glyco_hydro_5"/>
</dbReference>
<evidence type="ECO:0000313" key="9">
    <source>
        <dbReference type="Proteomes" id="UP001629113"/>
    </source>
</evidence>
<evidence type="ECO:0000256" key="1">
    <source>
        <dbReference type="ARBA" id="ARBA00005641"/>
    </source>
</evidence>
<dbReference type="PROSITE" id="PS00659">
    <property type="entry name" value="GLYCOSYL_HYDROL_F5"/>
    <property type="match status" value="1"/>
</dbReference>
<feature type="domain" description="Glycoside hydrolase family 5" evidence="7">
    <location>
        <begin position="97"/>
        <end position="320"/>
    </location>
</feature>
<dbReference type="InterPro" id="IPR050386">
    <property type="entry name" value="Glycosyl_hydrolase_5"/>
</dbReference>
<dbReference type="PANTHER" id="PTHR31297:SF8">
    <property type="entry name" value="GLYCOSIDE HYDROLASE FAMILY 5 DOMAIN-CONTAINING PROTEIN"/>
    <property type="match status" value="1"/>
</dbReference>
<evidence type="ECO:0000256" key="3">
    <source>
        <dbReference type="ARBA" id="ARBA00023295"/>
    </source>
</evidence>
<dbReference type="PANTHER" id="PTHR31297">
    <property type="entry name" value="GLUCAN ENDO-1,6-BETA-GLUCOSIDASE B"/>
    <property type="match status" value="1"/>
</dbReference>
<feature type="chain" id="PRO_5046813646" evidence="6">
    <location>
        <begin position="18"/>
        <end position="421"/>
    </location>
</feature>
<dbReference type="Pfam" id="PF00150">
    <property type="entry name" value="Cellulase"/>
    <property type="match status" value="1"/>
</dbReference>
<keyword evidence="9" id="KW-1185">Reference proteome</keyword>
<protein>
    <submittedName>
        <fullName evidence="8">Glucan 1,3-beta-glucosidase D 1</fullName>
    </submittedName>
</protein>
<comment type="similarity">
    <text evidence="1 5">Belongs to the glycosyl hydrolase 5 (cellulase A) family.</text>
</comment>
<evidence type="ECO:0000256" key="2">
    <source>
        <dbReference type="ARBA" id="ARBA00022801"/>
    </source>
</evidence>
<sequence length="421" mass="46491">MLLSSSLVGLLAGIASALPSSDSYPKRSVDFNFGSDTVRGLNIGGWLVLEPWITPSLFEKLDQSLGIVDEFTLTEKLGSDAARSILQPHWDSWCTFADFQKIAAAGFNTVRIPIGYWAYQLVDGEAYTQGQAAYMDAAIDWARSTGLKVWIDLHGAPGSQNGFDNSGRKVASPGWQGGDTVAQTLAVLNTITVKYAQPEYQDVVVAIQLLNEPLGPALDFETIKSFHRSGYEQVRAVSDTPVIIHDAFYTPSTWNNFLSVSDNNAQNVVVDHHEYQVFNNDFVAMQPWEHRQYVCNNVQSYAGGTDKWVVVGEWTGAQTDCAKYLNGYGIGARYDGTFEGSKFVGSCAGIDDISTWSETFKNDMRGYIEAQLDAFEARTRGWVFWNFKAEQAGEWNAFALLDAGVFPQPLTDRKFSSICSS</sequence>
<proteinExistence type="inferred from homology"/>
<keyword evidence="3 5" id="KW-0326">Glycosidase</keyword>
<dbReference type="EMBL" id="JBFCZG010000004">
    <property type="protein sequence ID" value="KAL3423513.1"/>
    <property type="molecule type" value="Genomic_DNA"/>
</dbReference>
<reference evidence="8 9" key="1">
    <citation type="submission" date="2024-06" db="EMBL/GenBank/DDBJ databases">
        <title>Complete genome of Phlyctema vagabunda strain 19-DSS-EL-015.</title>
        <authorList>
            <person name="Fiorenzani C."/>
        </authorList>
    </citation>
    <scope>NUCLEOTIDE SEQUENCE [LARGE SCALE GENOMIC DNA]</scope>
    <source>
        <strain evidence="8 9">19-DSS-EL-015</strain>
    </source>
</reference>
<keyword evidence="2 5" id="KW-0378">Hydrolase</keyword>
<evidence type="ECO:0000256" key="5">
    <source>
        <dbReference type="RuleBase" id="RU361153"/>
    </source>
</evidence>
<organism evidence="8 9">
    <name type="scientific">Phlyctema vagabunda</name>
    <dbReference type="NCBI Taxonomy" id="108571"/>
    <lineage>
        <taxon>Eukaryota</taxon>
        <taxon>Fungi</taxon>
        <taxon>Dikarya</taxon>
        <taxon>Ascomycota</taxon>
        <taxon>Pezizomycotina</taxon>
        <taxon>Leotiomycetes</taxon>
        <taxon>Helotiales</taxon>
        <taxon>Dermateaceae</taxon>
        <taxon>Phlyctema</taxon>
    </lineage>
</organism>
<feature type="signal peptide" evidence="6">
    <location>
        <begin position="1"/>
        <end position="17"/>
    </location>
</feature>
<keyword evidence="4" id="KW-0961">Cell wall biogenesis/degradation</keyword>
<accession>A0ABR4PJL0</accession>
<comment type="caution">
    <text evidence="8">The sequence shown here is derived from an EMBL/GenBank/DDBJ whole genome shotgun (WGS) entry which is preliminary data.</text>
</comment>
<gene>
    <name evidence="8" type="ORF">PVAG01_05260</name>
</gene>
<evidence type="ECO:0000256" key="4">
    <source>
        <dbReference type="ARBA" id="ARBA00023316"/>
    </source>
</evidence>
<name>A0ABR4PJL0_9HELO</name>
<dbReference type="SUPFAM" id="SSF51445">
    <property type="entry name" value="(Trans)glycosidases"/>
    <property type="match status" value="1"/>
</dbReference>
<evidence type="ECO:0000259" key="7">
    <source>
        <dbReference type="Pfam" id="PF00150"/>
    </source>
</evidence>
<keyword evidence="6" id="KW-0732">Signal</keyword>
<dbReference type="InterPro" id="IPR017853">
    <property type="entry name" value="GH"/>
</dbReference>